<comment type="caution">
    <text evidence="3">The sequence shown here is derived from an EMBL/GenBank/DDBJ whole genome shotgun (WGS) entry which is preliminary data.</text>
</comment>
<evidence type="ECO:0000313" key="3">
    <source>
        <dbReference type="EMBL" id="KXZ46939.1"/>
    </source>
</evidence>
<evidence type="ECO:0000256" key="1">
    <source>
        <dbReference type="SAM" id="MobiDB-lite"/>
    </source>
</evidence>
<gene>
    <name evidence="3" type="ORF">GPECTOR_39g433</name>
</gene>
<keyword evidence="2" id="KW-1133">Transmembrane helix</keyword>
<dbReference type="OrthoDB" id="542862at2759"/>
<dbReference type="AlphaFoldDB" id="A0A150GAS9"/>
<proteinExistence type="predicted"/>
<reference evidence="4" key="1">
    <citation type="journal article" date="2016" name="Nat. Commun.">
        <title>The Gonium pectorale genome demonstrates co-option of cell cycle regulation during the evolution of multicellularity.</title>
        <authorList>
            <person name="Hanschen E.R."/>
            <person name="Marriage T.N."/>
            <person name="Ferris P.J."/>
            <person name="Hamaji T."/>
            <person name="Toyoda A."/>
            <person name="Fujiyama A."/>
            <person name="Neme R."/>
            <person name="Noguchi H."/>
            <person name="Minakuchi Y."/>
            <person name="Suzuki M."/>
            <person name="Kawai-Toyooka H."/>
            <person name="Smith D.R."/>
            <person name="Sparks H."/>
            <person name="Anderson J."/>
            <person name="Bakaric R."/>
            <person name="Luria V."/>
            <person name="Karger A."/>
            <person name="Kirschner M.W."/>
            <person name="Durand P.M."/>
            <person name="Michod R.E."/>
            <person name="Nozaki H."/>
            <person name="Olson B.J."/>
        </authorList>
    </citation>
    <scope>NUCLEOTIDE SEQUENCE [LARGE SCALE GENOMIC DNA]</scope>
    <source>
        <strain evidence="4">NIES-2863</strain>
    </source>
</reference>
<feature type="region of interest" description="Disordered" evidence="1">
    <location>
        <begin position="142"/>
        <end position="182"/>
    </location>
</feature>
<organism evidence="3 4">
    <name type="scientific">Gonium pectorale</name>
    <name type="common">Green alga</name>
    <dbReference type="NCBI Taxonomy" id="33097"/>
    <lineage>
        <taxon>Eukaryota</taxon>
        <taxon>Viridiplantae</taxon>
        <taxon>Chlorophyta</taxon>
        <taxon>core chlorophytes</taxon>
        <taxon>Chlorophyceae</taxon>
        <taxon>CS clade</taxon>
        <taxon>Chlamydomonadales</taxon>
        <taxon>Volvocaceae</taxon>
        <taxon>Gonium</taxon>
    </lineage>
</organism>
<name>A0A150GAS9_GONPE</name>
<keyword evidence="2" id="KW-0472">Membrane</keyword>
<feature type="transmembrane region" description="Helical" evidence="2">
    <location>
        <begin position="109"/>
        <end position="132"/>
    </location>
</feature>
<sequence length="205" mass="21282">MASVATQRLRPFAGLAPRSVARPCRILKAIVPRAQKSAISVSANEAQTTTGPGLGMAMGVALGALGITASRVLAEEVATPVLDAGALTISAEDANTLAASGTGSSIDQILVSILFGVVVLLLVIVTGGVAYINIKQFLDGRQESEDREREGKAPLFAASSGSSKSRAKDDSDDEEGEVVVPLKRASRIKKEKGKGFASSEFTTRR</sequence>
<keyword evidence="2" id="KW-0812">Transmembrane</keyword>
<evidence type="ECO:0000256" key="2">
    <source>
        <dbReference type="SAM" id="Phobius"/>
    </source>
</evidence>
<evidence type="ECO:0000313" key="4">
    <source>
        <dbReference type="Proteomes" id="UP000075714"/>
    </source>
</evidence>
<protein>
    <submittedName>
        <fullName evidence="3">Uncharacterized protein</fullName>
    </submittedName>
</protein>
<accession>A0A150GAS9</accession>
<dbReference type="EMBL" id="LSYV01000040">
    <property type="protein sequence ID" value="KXZ46939.1"/>
    <property type="molecule type" value="Genomic_DNA"/>
</dbReference>
<feature type="compositionally biased region" description="Basic and acidic residues" evidence="1">
    <location>
        <begin position="142"/>
        <end position="152"/>
    </location>
</feature>
<dbReference type="Proteomes" id="UP000075714">
    <property type="component" value="Unassembled WGS sequence"/>
</dbReference>
<keyword evidence="4" id="KW-1185">Reference proteome</keyword>